<dbReference type="SUPFAM" id="SSF46938">
    <property type="entry name" value="CRAL/TRIO N-terminal domain"/>
    <property type="match status" value="1"/>
</dbReference>
<feature type="non-terminal residue" evidence="2">
    <location>
        <position position="1"/>
    </location>
</feature>
<dbReference type="InterPro" id="IPR044834">
    <property type="entry name" value="PATL"/>
</dbReference>
<dbReference type="PANTHER" id="PTHR45932:SF17">
    <property type="entry name" value="CELLULAR RETINALDEHYDE-BINDING_TRIPLE FUNCTION DOMAIN-CONTAINING PROTEIN"/>
    <property type="match status" value="1"/>
</dbReference>
<organism evidence="2 3">
    <name type="scientific">Piptocephalis cylindrospora</name>
    <dbReference type="NCBI Taxonomy" id="1907219"/>
    <lineage>
        <taxon>Eukaryota</taxon>
        <taxon>Fungi</taxon>
        <taxon>Fungi incertae sedis</taxon>
        <taxon>Zoopagomycota</taxon>
        <taxon>Zoopagomycotina</taxon>
        <taxon>Zoopagomycetes</taxon>
        <taxon>Zoopagales</taxon>
        <taxon>Piptocephalidaceae</taxon>
        <taxon>Piptocephalis</taxon>
    </lineage>
</organism>
<evidence type="ECO:0000313" key="3">
    <source>
        <dbReference type="Proteomes" id="UP000267251"/>
    </source>
</evidence>
<gene>
    <name evidence="2" type="ORF">BJ684DRAFT_2926</name>
</gene>
<evidence type="ECO:0000259" key="1">
    <source>
        <dbReference type="PROSITE" id="PS50191"/>
    </source>
</evidence>
<dbReference type="EMBL" id="KZ987745">
    <property type="protein sequence ID" value="RKP15260.1"/>
    <property type="molecule type" value="Genomic_DNA"/>
</dbReference>
<protein>
    <submittedName>
        <fullName evidence="2">CRAL-TRIO domain-containing protein</fullName>
    </submittedName>
</protein>
<accession>A0A4P9YAX2</accession>
<dbReference type="SMART" id="SM00516">
    <property type="entry name" value="SEC14"/>
    <property type="match status" value="1"/>
</dbReference>
<dbReference type="OrthoDB" id="75724at2759"/>
<dbReference type="Pfam" id="PF00650">
    <property type="entry name" value="CRAL_TRIO"/>
    <property type="match status" value="1"/>
</dbReference>
<dbReference type="InterPro" id="IPR036273">
    <property type="entry name" value="CRAL/TRIO_N_dom_sf"/>
</dbReference>
<reference evidence="3" key="1">
    <citation type="journal article" date="2018" name="Nat. Microbiol.">
        <title>Leveraging single-cell genomics to expand the fungal tree of life.</title>
        <authorList>
            <person name="Ahrendt S.R."/>
            <person name="Quandt C.A."/>
            <person name="Ciobanu D."/>
            <person name="Clum A."/>
            <person name="Salamov A."/>
            <person name="Andreopoulos B."/>
            <person name="Cheng J.F."/>
            <person name="Woyke T."/>
            <person name="Pelin A."/>
            <person name="Henrissat B."/>
            <person name="Reynolds N.K."/>
            <person name="Benny G.L."/>
            <person name="Smith M.E."/>
            <person name="James T.Y."/>
            <person name="Grigoriev I.V."/>
        </authorList>
    </citation>
    <scope>NUCLEOTIDE SEQUENCE [LARGE SCALE GENOMIC DNA]</scope>
</reference>
<feature type="non-terminal residue" evidence="2">
    <location>
        <position position="216"/>
    </location>
</feature>
<dbReference type="CDD" id="cd00170">
    <property type="entry name" value="SEC14"/>
    <property type="match status" value="1"/>
</dbReference>
<dbReference type="InterPro" id="IPR001251">
    <property type="entry name" value="CRAL-TRIO_dom"/>
</dbReference>
<dbReference type="PROSITE" id="PS50191">
    <property type="entry name" value="CRAL_TRIO"/>
    <property type="match status" value="1"/>
</dbReference>
<keyword evidence="3" id="KW-1185">Reference proteome</keyword>
<sequence>LWGVELDPTSTDPRIPVVLSKFLRANPGDFKAAETSLRSILVWRANFDIPTLLTSEDFPEELGENIGVIRPKDVKGRPVVYHQYSGVDHKAAFGDLDRFVRWRVQLMELSMLQCDFLHADSLLMIHDYAGVSIFSYDRYAKAASKKTISILQDNYPECLAVKLFIHIPWWGTSIYKLVSRWIPEATRKKISIVSTAETLSVLLTYIKEDDLPKIYQ</sequence>
<feature type="domain" description="CRAL-TRIO" evidence="1">
    <location>
        <begin position="55"/>
        <end position="216"/>
    </location>
</feature>
<dbReference type="SUPFAM" id="SSF52087">
    <property type="entry name" value="CRAL/TRIO domain"/>
    <property type="match status" value="1"/>
</dbReference>
<dbReference type="AlphaFoldDB" id="A0A4P9YAX2"/>
<name>A0A4P9YAX2_9FUNG</name>
<proteinExistence type="predicted"/>
<evidence type="ECO:0000313" key="2">
    <source>
        <dbReference type="EMBL" id="RKP15260.1"/>
    </source>
</evidence>
<dbReference type="PANTHER" id="PTHR45932">
    <property type="entry name" value="PATELLIN-1"/>
    <property type="match status" value="1"/>
</dbReference>
<dbReference type="GO" id="GO:0008289">
    <property type="term" value="F:lipid binding"/>
    <property type="evidence" value="ECO:0007669"/>
    <property type="project" value="InterPro"/>
</dbReference>
<dbReference type="Gene3D" id="3.40.525.10">
    <property type="entry name" value="CRAL-TRIO lipid binding domain"/>
    <property type="match status" value="1"/>
</dbReference>
<dbReference type="Proteomes" id="UP000267251">
    <property type="component" value="Unassembled WGS sequence"/>
</dbReference>
<dbReference type="InterPro" id="IPR036865">
    <property type="entry name" value="CRAL-TRIO_dom_sf"/>
</dbReference>